<sequence>MGSSADFQCLFPTGIPFSAENIRSVVNVSLREFPVLFYEINYTPQYLNRKFRSRSVPQNSSLQTSC</sequence>
<reference evidence="1" key="1">
    <citation type="submission" date="2014-11" db="EMBL/GenBank/DDBJ databases">
        <authorList>
            <person name="Amaro Gonzalez C."/>
        </authorList>
    </citation>
    <scope>NUCLEOTIDE SEQUENCE</scope>
</reference>
<dbReference type="AlphaFoldDB" id="A0A0E9SI12"/>
<dbReference type="EMBL" id="GBXM01068419">
    <property type="protein sequence ID" value="JAH40158.1"/>
    <property type="molecule type" value="Transcribed_RNA"/>
</dbReference>
<evidence type="ECO:0000313" key="1">
    <source>
        <dbReference type="EMBL" id="JAH40158.1"/>
    </source>
</evidence>
<name>A0A0E9SI12_ANGAN</name>
<protein>
    <submittedName>
        <fullName evidence="1">Uncharacterized protein</fullName>
    </submittedName>
</protein>
<reference evidence="1" key="2">
    <citation type="journal article" date="2015" name="Fish Shellfish Immunol.">
        <title>Early steps in the European eel (Anguilla anguilla)-Vibrio vulnificus interaction in the gills: Role of the RtxA13 toxin.</title>
        <authorList>
            <person name="Callol A."/>
            <person name="Pajuelo D."/>
            <person name="Ebbesson L."/>
            <person name="Teles M."/>
            <person name="MacKenzie S."/>
            <person name="Amaro C."/>
        </authorList>
    </citation>
    <scope>NUCLEOTIDE SEQUENCE</scope>
</reference>
<proteinExistence type="predicted"/>
<accession>A0A0E9SI12</accession>
<organism evidence="1">
    <name type="scientific">Anguilla anguilla</name>
    <name type="common">European freshwater eel</name>
    <name type="synonym">Muraena anguilla</name>
    <dbReference type="NCBI Taxonomy" id="7936"/>
    <lineage>
        <taxon>Eukaryota</taxon>
        <taxon>Metazoa</taxon>
        <taxon>Chordata</taxon>
        <taxon>Craniata</taxon>
        <taxon>Vertebrata</taxon>
        <taxon>Euteleostomi</taxon>
        <taxon>Actinopterygii</taxon>
        <taxon>Neopterygii</taxon>
        <taxon>Teleostei</taxon>
        <taxon>Anguilliformes</taxon>
        <taxon>Anguillidae</taxon>
        <taxon>Anguilla</taxon>
    </lineage>
</organism>